<gene>
    <name evidence="2" type="ORF">OVN521_LOCUS49171</name>
</gene>
<dbReference type="Proteomes" id="UP000663866">
    <property type="component" value="Unassembled WGS sequence"/>
</dbReference>
<comment type="caution">
    <text evidence="2">The sequence shown here is derived from an EMBL/GenBank/DDBJ whole genome shotgun (WGS) entry which is preliminary data.</text>
</comment>
<accession>A0A821JMJ9</accession>
<proteinExistence type="predicted"/>
<feature type="region of interest" description="Disordered" evidence="1">
    <location>
        <begin position="27"/>
        <end position="59"/>
    </location>
</feature>
<feature type="non-terminal residue" evidence="2">
    <location>
        <position position="1"/>
    </location>
</feature>
<feature type="compositionally biased region" description="Polar residues" evidence="1">
    <location>
        <begin position="42"/>
        <end position="59"/>
    </location>
</feature>
<protein>
    <submittedName>
        <fullName evidence="2">Uncharacterized protein</fullName>
    </submittedName>
</protein>
<organism evidence="2 3">
    <name type="scientific">Rotaria magnacalcarata</name>
    <dbReference type="NCBI Taxonomy" id="392030"/>
    <lineage>
        <taxon>Eukaryota</taxon>
        <taxon>Metazoa</taxon>
        <taxon>Spiralia</taxon>
        <taxon>Gnathifera</taxon>
        <taxon>Rotifera</taxon>
        <taxon>Eurotatoria</taxon>
        <taxon>Bdelloidea</taxon>
        <taxon>Philodinida</taxon>
        <taxon>Philodinidae</taxon>
        <taxon>Rotaria</taxon>
    </lineage>
</organism>
<evidence type="ECO:0000256" key="1">
    <source>
        <dbReference type="SAM" id="MobiDB-lite"/>
    </source>
</evidence>
<name>A0A821JMJ9_9BILA</name>
<evidence type="ECO:0000313" key="2">
    <source>
        <dbReference type="EMBL" id="CAF4723653.1"/>
    </source>
</evidence>
<keyword evidence="3" id="KW-1185">Reference proteome</keyword>
<reference evidence="2" key="1">
    <citation type="submission" date="2021-02" db="EMBL/GenBank/DDBJ databases">
        <authorList>
            <person name="Nowell W R."/>
        </authorList>
    </citation>
    <scope>NUCLEOTIDE SEQUENCE</scope>
</reference>
<dbReference type="EMBL" id="CAJOBG010106439">
    <property type="protein sequence ID" value="CAF4723653.1"/>
    <property type="molecule type" value="Genomic_DNA"/>
</dbReference>
<sequence>AQIWIESVSKEETTRKQWEQTHGWIADYDPKGNIKPKKPPVENSTRFSDKVGSNTYIFE</sequence>
<evidence type="ECO:0000313" key="3">
    <source>
        <dbReference type="Proteomes" id="UP000663866"/>
    </source>
</evidence>
<dbReference type="AlphaFoldDB" id="A0A821JMJ9"/>